<gene>
    <name evidence="2" type="ORF">L596_018424</name>
</gene>
<feature type="domain" description="BTB" evidence="1">
    <location>
        <begin position="146"/>
        <end position="201"/>
    </location>
</feature>
<evidence type="ECO:0000313" key="2">
    <source>
        <dbReference type="EMBL" id="TKR77453.1"/>
    </source>
</evidence>
<evidence type="ECO:0000313" key="3">
    <source>
        <dbReference type="Proteomes" id="UP000298663"/>
    </source>
</evidence>
<dbReference type="AlphaFoldDB" id="A0A4U5N5E5"/>
<organism evidence="2 3">
    <name type="scientific">Steinernema carpocapsae</name>
    <name type="common">Entomopathogenic nematode</name>
    <dbReference type="NCBI Taxonomy" id="34508"/>
    <lineage>
        <taxon>Eukaryota</taxon>
        <taxon>Metazoa</taxon>
        <taxon>Ecdysozoa</taxon>
        <taxon>Nematoda</taxon>
        <taxon>Chromadorea</taxon>
        <taxon>Rhabditida</taxon>
        <taxon>Tylenchina</taxon>
        <taxon>Panagrolaimomorpha</taxon>
        <taxon>Strongyloidoidea</taxon>
        <taxon>Steinernematidae</taxon>
        <taxon>Steinernema</taxon>
    </lineage>
</organism>
<comment type="caution">
    <text evidence="2">The sequence shown here is derived from an EMBL/GenBank/DDBJ whole genome shotgun (WGS) entry which is preliminary data.</text>
</comment>
<dbReference type="SUPFAM" id="SSF54695">
    <property type="entry name" value="POZ domain"/>
    <property type="match status" value="1"/>
</dbReference>
<proteinExistence type="predicted"/>
<evidence type="ECO:0000259" key="1">
    <source>
        <dbReference type="PROSITE" id="PS50097"/>
    </source>
</evidence>
<accession>A0A4U5N5E5</accession>
<reference evidence="2 3" key="1">
    <citation type="journal article" date="2015" name="Genome Biol.">
        <title>Comparative genomics of Steinernema reveals deeply conserved gene regulatory networks.</title>
        <authorList>
            <person name="Dillman A.R."/>
            <person name="Macchietto M."/>
            <person name="Porter C.F."/>
            <person name="Rogers A."/>
            <person name="Williams B."/>
            <person name="Antoshechkin I."/>
            <person name="Lee M.M."/>
            <person name="Goodwin Z."/>
            <person name="Lu X."/>
            <person name="Lewis E.E."/>
            <person name="Goodrich-Blair H."/>
            <person name="Stock S.P."/>
            <person name="Adams B.J."/>
            <person name="Sternberg P.W."/>
            <person name="Mortazavi A."/>
        </authorList>
    </citation>
    <scope>NUCLEOTIDE SEQUENCE [LARGE SCALE GENOMIC DNA]</scope>
    <source>
        <strain evidence="2 3">ALL</strain>
    </source>
</reference>
<dbReference type="PANTHER" id="PTHR47022:SF1">
    <property type="entry name" value="BTB AND MATH DOMAIN-CONTAINING PROTEIN 36-RELATED"/>
    <property type="match status" value="1"/>
</dbReference>
<dbReference type="InterPro" id="IPR000210">
    <property type="entry name" value="BTB/POZ_dom"/>
</dbReference>
<sequence>MLPNFPTRPVVKNVFHFEISVEKPELLKGDAILGEAQILRGLEWRLECVHKENPEKMDISLAMPQPLHGLYFMDCSYTVAVKRGDEMVLEHKQEKAETLSVLSTHLLRSVDNPTALFGDEDRILVTVDVHVFRSKRIDFSKPSEFSDVALKLDDDTVLHLSKPLLSIHSPFFHHLLLSHFKPKNVVELHHVDLDSLLVILYPSTAFRSASNVDLDVEGLLVESLELASRLRLDVALHGFETFIARLEKPTIFRFIRYADRLGMILLMHEILAAANKLELRLLYDQLDDSFSVQTLEEFVEHLLSMD</sequence>
<reference evidence="2 3" key="2">
    <citation type="journal article" date="2019" name="G3 (Bethesda)">
        <title>Hybrid Assembly of the Genome of the Entomopathogenic Nematode Steinernema carpocapsae Identifies the X-Chromosome.</title>
        <authorList>
            <person name="Serra L."/>
            <person name="Macchietto M."/>
            <person name="Macias-Munoz A."/>
            <person name="McGill C.J."/>
            <person name="Rodriguez I.M."/>
            <person name="Rodriguez B."/>
            <person name="Murad R."/>
            <person name="Mortazavi A."/>
        </authorList>
    </citation>
    <scope>NUCLEOTIDE SEQUENCE [LARGE SCALE GENOMIC DNA]</scope>
    <source>
        <strain evidence="2 3">ALL</strain>
    </source>
</reference>
<name>A0A4U5N5E5_STECR</name>
<dbReference type="CDD" id="cd18186">
    <property type="entry name" value="BTB_POZ_ZBTB_KLHL-like"/>
    <property type="match status" value="1"/>
</dbReference>
<dbReference type="InterPro" id="IPR011333">
    <property type="entry name" value="SKP1/BTB/POZ_sf"/>
</dbReference>
<dbReference type="Gene3D" id="3.30.710.10">
    <property type="entry name" value="Potassium Channel Kv1.1, Chain A"/>
    <property type="match status" value="1"/>
</dbReference>
<dbReference type="PROSITE" id="PS50097">
    <property type="entry name" value="BTB"/>
    <property type="match status" value="1"/>
</dbReference>
<dbReference type="Pfam" id="PF00651">
    <property type="entry name" value="BTB"/>
    <property type="match status" value="1"/>
</dbReference>
<dbReference type="PANTHER" id="PTHR47022">
    <property type="entry name" value="BTB AND MATH DOMAIN-CONTAINING PROTEIN 36-RELATED"/>
    <property type="match status" value="1"/>
</dbReference>
<dbReference type="Proteomes" id="UP000298663">
    <property type="component" value="Unassembled WGS sequence"/>
</dbReference>
<dbReference type="EMBL" id="AZBU02000005">
    <property type="protein sequence ID" value="TKR77453.1"/>
    <property type="molecule type" value="Genomic_DNA"/>
</dbReference>
<protein>
    <recommendedName>
        <fullName evidence="1">BTB domain-containing protein</fullName>
    </recommendedName>
</protein>
<keyword evidence="3" id="KW-1185">Reference proteome</keyword>